<protein>
    <submittedName>
        <fullName evidence="1">Uncharacterized protein</fullName>
    </submittedName>
</protein>
<evidence type="ECO:0000313" key="1">
    <source>
        <dbReference type="EMBL" id="SBT09987.1"/>
    </source>
</evidence>
<sequence length="76" mass="8481">MHAPTECLCINGKLIRSVPSPTIHCFSVETVRETEFEIRLWAQVVFIDTCATGKDTRSWLLLTRCQSSGATSQPDP</sequence>
<name>A0A1A8XZ88_9RHOO</name>
<keyword evidence="2" id="KW-1185">Reference proteome</keyword>
<dbReference type="AlphaFoldDB" id="A0A1A8XZ88"/>
<dbReference type="EMBL" id="FLQY01000291">
    <property type="protein sequence ID" value="SBT09987.1"/>
    <property type="molecule type" value="Genomic_DNA"/>
</dbReference>
<accession>A0A1A8XZ88</accession>
<dbReference type="Proteomes" id="UP000199600">
    <property type="component" value="Unassembled WGS sequence"/>
</dbReference>
<gene>
    <name evidence="1" type="ORF">PROAA_3600001</name>
</gene>
<proteinExistence type="predicted"/>
<organism evidence="1 2">
    <name type="scientific">Candidatus Propionivibrio aalborgensis</name>
    <dbReference type="NCBI Taxonomy" id="1860101"/>
    <lineage>
        <taxon>Bacteria</taxon>
        <taxon>Pseudomonadati</taxon>
        <taxon>Pseudomonadota</taxon>
        <taxon>Betaproteobacteria</taxon>
        <taxon>Rhodocyclales</taxon>
        <taxon>Rhodocyclaceae</taxon>
        <taxon>Propionivibrio</taxon>
    </lineage>
</organism>
<reference evidence="1 2" key="1">
    <citation type="submission" date="2016-06" db="EMBL/GenBank/DDBJ databases">
        <authorList>
            <person name="Kjaerup R.B."/>
            <person name="Dalgaard T.S."/>
            <person name="Juul-Madsen H.R."/>
        </authorList>
    </citation>
    <scope>NUCLEOTIDE SEQUENCE [LARGE SCALE GENOMIC DNA]</scope>
    <source>
        <strain evidence="1">2</strain>
    </source>
</reference>
<evidence type="ECO:0000313" key="2">
    <source>
        <dbReference type="Proteomes" id="UP000199600"/>
    </source>
</evidence>